<accession>A0A9N8W067</accession>
<sequence length="55" mass="6575">MDVQMLLEYVYLEKIELSGAWKKLFRMAVSFLHKKLVYAMLHDITDDIATWRLSL</sequence>
<dbReference type="EMBL" id="CAJVPS010000241">
    <property type="protein sequence ID" value="CAG8468755.1"/>
    <property type="molecule type" value="Genomic_DNA"/>
</dbReference>
<keyword evidence="2" id="KW-1185">Reference proteome</keyword>
<dbReference type="Proteomes" id="UP000789508">
    <property type="component" value="Unassembled WGS sequence"/>
</dbReference>
<dbReference type="AlphaFoldDB" id="A0A9N8W067"/>
<organism evidence="1 2">
    <name type="scientific">Ambispora leptoticha</name>
    <dbReference type="NCBI Taxonomy" id="144679"/>
    <lineage>
        <taxon>Eukaryota</taxon>
        <taxon>Fungi</taxon>
        <taxon>Fungi incertae sedis</taxon>
        <taxon>Mucoromycota</taxon>
        <taxon>Glomeromycotina</taxon>
        <taxon>Glomeromycetes</taxon>
        <taxon>Archaeosporales</taxon>
        <taxon>Ambisporaceae</taxon>
        <taxon>Ambispora</taxon>
    </lineage>
</organism>
<evidence type="ECO:0000313" key="1">
    <source>
        <dbReference type="EMBL" id="CAG8468755.1"/>
    </source>
</evidence>
<reference evidence="1" key="1">
    <citation type="submission" date="2021-06" db="EMBL/GenBank/DDBJ databases">
        <authorList>
            <person name="Kallberg Y."/>
            <person name="Tangrot J."/>
            <person name="Rosling A."/>
        </authorList>
    </citation>
    <scope>NUCLEOTIDE SEQUENCE</scope>
    <source>
        <strain evidence="1">FL130A</strain>
    </source>
</reference>
<protein>
    <submittedName>
        <fullName evidence="1">6633_t:CDS:1</fullName>
    </submittedName>
</protein>
<evidence type="ECO:0000313" key="2">
    <source>
        <dbReference type="Proteomes" id="UP000789508"/>
    </source>
</evidence>
<gene>
    <name evidence="1" type="ORF">ALEPTO_LOCUS1907</name>
</gene>
<proteinExistence type="predicted"/>
<name>A0A9N8W067_9GLOM</name>
<comment type="caution">
    <text evidence="1">The sequence shown here is derived from an EMBL/GenBank/DDBJ whole genome shotgun (WGS) entry which is preliminary data.</text>
</comment>